<gene>
    <name evidence="6" type="primary">WBGene00113819</name>
</gene>
<organism evidence="6 7">
    <name type="scientific">Pristionchus pacificus</name>
    <name type="common">Parasitic nematode worm</name>
    <dbReference type="NCBI Taxonomy" id="54126"/>
    <lineage>
        <taxon>Eukaryota</taxon>
        <taxon>Metazoa</taxon>
        <taxon>Ecdysozoa</taxon>
        <taxon>Nematoda</taxon>
        <taxon>Chromadorea</taxon>
        <taxon>Rhabditida</taxon>
        <taxon>Rhabditina</taxon>
        <taxon>Diplogasteromorpha</taxon>
        <taxon>Diplogasteroidea</taxon>
        <taxon>Neodiplogasteridae</taxon>
        <taxon>Pristionchus</taxon>
    </lineage>
</organism>
<dbReference type="InterPro" id="IPR027417">
    <property type="entry name" value="P-loop_NTPase"/>
</dbReference>
<proteinExistence type="inferred from homology"/>
<keyword evidence="4" id="KW-0347">Helicase</keyword>
<dbReference type="PANTHER" id="PTHR43788:SF16">
    <property type="entry name" value="HELICASE WITH ZINC FINGER 2"/>
    <property type="match status" value="1"/>
</dbReference>
<evidence type="ECO:0000313" key="7">
    <source>
        <dbReference type="Proteomes" id="UP000005239"/>
    </source>
</evidence>
<evidence type="ECO:0000313" key="6">
    <source>
        <dbReference type="EnsemblMetazoa" id="PPA24265.1"/>
    </source>
</evidence>
<reference evidence="7" key="1">
    <citation type="journal article" date="2008" name="Nat. Genet.">
        <title>The Pristionchus pacificus genome provides a unique perspective on nematode lifestyle and parasitism.</title>
        <authorList>
            <person name="Dieterich C."/>
            <person name="Clifton S.W."/>
            <person name="Schuster L.N."/>
            <person name="Chinwalla A."/>
            <person name="Delehaunty K."/>
            <person name="Dinkelacker I."/>
            <person name="Fulton L."/>
            <person name="Fulton R."/>
            <person name="Godfrey J."/>
            <person name="Minx P."/>
            <person name="Mitreva M."/>
            <person name="Roeseler W."/>
            <person name="Tian H."/>
            <person name="Witte H."/>
            <person name="Yang S.P."/>
            <person name="Wilson R.K."/>
            <person name="Sommer R.J."/>
        </authorList>
    </citation>
    <scope>NUCLEOTIDE SEQUENCE [LARGE SCALE GENOMIC DNA]</scope>
    <source>
        <strain evidence="7">PS312</strain>
    </source>
</reference>
<dbReference type="OrthoDB" id="5851052at2759"/>
<evidence type="ECO:0000256" key="4">
    <source>
        <dbReference type="ARBA" id="ARBA00022806"/>
    </source>
</evidence>
<dbReference type="InterPro" id="IPR041679">
    <property type="entry name" value="DNA2/NAM7-like_C"/>
</dbReference>
<dbReference type="EnsemblMetazoa" id="PPA24265.1">
    <property type="protein sequence ID" value="PPA24265.1"/>
    <property type="gene ID" value="WBGene00113819"/>
</dbReference>
<evidence type="ECO:0000256" key="1">
    <source>
        <dbReference type="ARBA" id="ARBA00007913"/>
    </source>
</evidence>
<dbReference type="AlphaFoldDB" id="A0A2A6C246"/>
<evidence type="ECO:0000256" key="2">
    <source>
        <dbReference type="ARBA" id="ARBA00022741"/>
    </source>
</evidence>
<dbReference type="GO" id="GO:0016787">
    <property type="term" value="F:hydrolase activity"/>
    <property type="evidence" value="ECO:0007669"/>
    <property type="project" value="UniProtKB-KW"/>
</dbReference>
<comment type="similarity">
    <text evidence="1">Belongs to the DNA2/NAM7 helicase family.</text>
</comment>
<protein>
    <submittedName>
        <fullName evidence="6">Uncharacterized protein</fullName>
    </submittedName>
</protein>
<dbReference type="GO" id="GO:0005524">
    <property type="term" value="F:ATP binding"/>
    <property type="evidence" value="ECO:0007669"/>
    <property type="project" value="UniProtKB-KW"/>
</dbReference>
<keyword evidence="2" id="KW-0547">Nucleotide-binding</keyword>
<dbReference type="InterPro" id="IPR050534">
    <property type="entry name" value="Coronavir_polyprotein_1ab"/>
</dbReference>
<reference evidence="6" key="2">
    <citation type="submission" date="2022-06" db="UniProtKB">
        <authorList>
            <consortium name="EnsemblMetazoa"/>
        </authorList>
    </citation>
    <scope>IDENTIFICATION</scope>
    <source>
        <strain evidence="6">PS312</strain>
    </source>
</reference>
<sequence>MAAPSHPWSCHLNVRGRFRQSAIIDQPDCHPPPLKFANKAAIAPPNEGKARTHRERVTLADVVAFRTRHILGAPPPRPPPAVPSSSSDDDFEVIDAVAEGLGGLSLEQRTPVTPSTERPVLYRSTGATKEKGEWTVLEASHFEVFLPDRKDLRFIVVETKKMVEAQCVEGHLFAVFGLQALKKKLPALMLQAEYPIVWSAARADRIDSAAGTPFTDIIYVAKVMDSGDARAVCNWSQSFITVHSKRFSDECQDENQQLAVNALYEADMLDTSSAWIYPVEPPKNRVEYAKLTANVRSTSNNTGVFAEKIRPLPEKLQEDVNRRMQLKIVPEGLMLNLFKLGIRFRELTRPKETVNVIVRSIDPPELIVLSEVYFVAYVSILLVKKGEGELPVGKASKLFLTVNSISHPTRGNNKHTVLKCSYNSRMLEEFPDFAAMKSAKTLPQRSAVLEGTTNDNITFQSLEMIEEGIEEMMKPIGRRPMSIQMNLNPPALFQYLYGKVEKMPLPSFYSPSIGKRDNSIFHPNQQQGEAISMYHGMNTPAFCILSPPGSGKTTVATAMAASLVKNRAVFKPGEVQLLLAVQNVAVENLANSLQSFDTSENRLRAYYIKSLPRVDAESKAPYDIKALLPNYTSYMENAQDNDIIIMQKYFEVDNVLRAAKTDPSKKISGRQKYKLTLECQKMLRKAKATLEKYLQPQILLSTVDLALCYLQGKNERGIRRLLKAVTRVVIDESSLLTESTFYSLVRLFPNAKFILIGDDMQLPPFMYDEKVTGHMLTARSALSVALANKNIPSIKLLEVYRAPPRLVDAYNELSYEGQLVSRKREDFFPLSEAGLVERGRPQLLLVANPGSHSPSSSKSLWNASEIEVLISLLKMFPEDRKDQIMIICLYKEQKKMLERKLGTNYELHTVDSAQGKEKPIVFVLTTRSDDRTPFFASKERCTVAVSRQQQALIIIGNSNLLSGNAPTLWPWSTVLSSAQFTTITADSLAPVDEDVKRKLQEIAVDDEADVTDVPVAKQTYAIKMEDLEEHAAAQQKMKDKRKKKK</sequence>
<dbReference type="Pfam" id="PF13086">
    <property type="entry name" value="AAA_11"/>
    <property type="match status" value="1"/>
</dbReference>
<dbReference type="GO" id="GO:0043139">
    <property type="term" value="F:5'-3' DNA helicase activity"/>
    <property type="evidence" value="ECO:0000318"/>
    <property type="project" value="GO_Central"/>
</dbReference>
<accession>A0A2A6C246</accession>
<dbReference type="InterPro" id="IPR047187">
    <property type="entry name" value="SF1_C_Upf1"/>
</dbReference>
<evidence type="ECO:0000256" key="3">
    <source>
        <dbReference type="ARBA" id="ARBA00022801"/>
    </source>
</evidence>
<dbReference type="CDD" id="cd18808">
    <property type="entry name" value="SF1_C_Upf1"/>
    <property type="match status" value="1"/>
</dbReference>
<accession>A0A8R1UEU2</accession>
<dbReference type="Proteomes" id="UP000005239">
    <property type="component" value="Unassembled WGS sequence"/>
</dbReference>
<name>A0A2A6C246_PRIPA</name>
<evidence type="ECO:0000256" key="5">
    <source>
        <dbReference type="ARBA" id="ARBA00022840"/>
    </source>
</evidence>
<dbReference type="InterPro" id="IPR041677">
    <property type="entry name" value="DNA2/NAM7_AAA_11"/>
</dbReference>
<dbReference type="SUPFAM" id="SSF52540">
    <property type="entry name" value="P-loop containing nucleoside triphosphate hydrolases"/>
    <property type="match status" value="1"/>
</dbReference>
<dbReference type="PANTHER" id="PTHR43788">
    <property type="entry name" value="DNA2/NAM7 HELICASE FAMILY MEMBER"/>
    <property type="match status" value="1"/>
</dbReference>
<keyword evidence="3" id="KW-0378">Hydrolase</keyword>
<keyword evidence="7" id="KW-1185">Reference proteome</keyword>
<keyword evidence="5" id="KW-0067">ATP-binding</keyword>
<dbReference type="Pfam" id="PF13087">
    <property type="entry name" value="AAA_12"/>
    <property type="match status" value="1"/>
</dbReference>
<dbReference type="Gene3D" id="3.40.50.300">
    <property type="entry name" value="P-loop containing nucleotide triphosphate hydrolases"/>
    <property type="match status" value="2"/>
</dbReference>